<evidence type="ECO:0000256" key="1">
    <source>
        <dbReference type="SAM" id="Coils"/>
    </source>
</evidence>
<feature type="non-terminal residue" evidence="3">
    <location>
        <position position="1"/>
    </location>
</feature>
<feature type="region of interest" description="Disordered" evidence="2">
    <location>
        <begin position="1"/>
        <end position="34"/>
    </location>
</feature>
<gene>
    <name evidence="3" type="ORF">LCGC14_2500300</name>
</gene>
<evidence type="ECO:0000313" key="3">
    <source>
        <dbReference type="EMBL" id="KKL15966.1"/>
    </source>
</evidence>
<reference evidence="3" key="1">
    <citation type="journal article" date="2015" name="Nature">
        <title>Complex archaea that bridge the gap between prokaryotes and eukaryotes.</title>
        <authorList>
            <person name="Spang A."/>
            <person name="Saw J.H."/>
            <person name="Jorgensen S.L."/>
            <person name="Zaremba-Niedzwiedzka K."/>
            <person name="Martijn J."/>
            <person name="Lind A.E."/>
            <person name="van Eijk R."/>
            <person name="Schleper C."/>
            <person name="Guy L."/>
            <person name="Ettema T.J."/>
        </authorList>
    </citation>
    <scope>NUCLEOTIDE SEQUENCE</scope>
</reference>
<proteinExistence type="predicted"/>
<organism evidence="3">
    <name type="scientific">marine sediment metagenome</name>
    <dbReference type="NCBI Taxonomy" id="412755"/>
    <lineage>
        <taxon>unclassified sequences</taxon>
        <taxon>metagenomes</taxon>
        <taxon>ecological metagenomes</taxon>
    </lineage>
</organism>
<protein>
    <submittedName>
        <fullName evidence="3">Uncharacterized protein</fullName>
    </submittedName>
</protein>
<comment type="caution">
    <text evidence="3">The sequence shown here is derived from an EMBL/GenBank/DDBJ whole genome shotgun (WGS) entry which is preliminary data.</text>
</comment>
<accession>A0A0F9DDV9</accession>
<dbReference type="EMBL" id="LAZR01039851">
    <property type="protein sequence ID" value="KKL15966.1"/>
    <property type="molecule type" value="Genomic_DNA"/>
</dbReference>
<feature type="compositionally biased region" description="Acidic residues" evidence="2">
    <location>
        <begin position="1"/>
        <end position="24"/>
    </location>
</feature>
<feature type="coiled-coil region" evidence="1">
    <location>
        <begin position="144"/>
        <end position="178"/>
    </location>
</feature>
<evidence type="ECO:0000256" key="2">
    <source>
        <dbReference type="SAM" id="MobiDB-lite"/>
    </source>
</evidence>
<dbReference type="AlphaFoldDB" id="A0A0F9DDV9"/>
<keyword evidence="1" id="KW-0175">Coiled coil</keyword>
<sequence length="224" mass="24198">EGDPDPDPDPDPEGDPDPDPDPEGDPDKDRVPDLTLDHSLLGELAETGYSRFLWNLTYALGDVLVGLIGDEDLTVEAKIAKSDKALVEFVGLAKSSFSEAVNIAADEPDDVDDPFAGMSFTDIVRAALAEADGLDLSDASSEDVDEIAAEVAELQTKLNEAAEQGSVQQEQLDEAKRLIDDLLDMPLERKIDGDPEGDDVAVINEKYPWLDPTVRRKLAAVKVK</sequence>
<feature type="compositionally biased region" description="Basic and acidic residues" evidence="2">
    <location>
        <begin position="25"/>
        <end position="34"/>
    </location>
</feature>
<name>A0A0F9DDV9_9ZZZZ</name>